<dbReference type="Proteomes" id="UP000271587">
    <property type="component" value="Chromosome"/>
</dbReference>
<accession>A0A3G6J373</accession>
<dbReference type="KEGG" id="cgk:CGERO_10515"/>
<dbReference type="InterPro" id="IPR035169">
    <property type="entry name" value="DUF5318"/>
</dbReference>
<dbReference type="RefSeq" id="WP_123935686.1">
    <property type="nucleotide sequence ID" value="NZ_CP033897.1"/>
</dbReference>
<evidence type="ECO:0000313" key="2">
    <source>
        <dbReference type="Proteomes" id="UP000271587"/>
    </source>
</evidence>
<sequence length="125" mass="14283">MLRYSDEVNFKWQRSRTIAQYKSGLLKREDVCDAEFLLCASANFHGEALSTPCPICEASTLYVVPWVYGEALGRASGSARSLSEAEQLVDVHRSFTMHSVEVCTTCRWNHLLYSWTLTRIADEHY</sequence>
<evidence type="ECO:0000313" key="1">
    <source>
        <dbReference type="EMBL" id="AZA12382.1"/>
    </source>
</evidence>
<organism evidence="1 2">
    <name type="scientific">Corynebacterium gerontici</name>
    <dbReference type="NCBI Taxonomy" id="2079234"/>
    <lineage>
        <taxon>Bacteria</taxon>
        <taxon>Bacillati</taxon>
        <taxon>Actinomycetota</taxon>
        <taxon>Actinomycetes</taxon>
        <taxon>Mycobacteriales</taxon>
        <taxon>Corynebacteriaceae</taxon>
        <taxon>Corynebacterium</taxon>
    </lineage>
</organism>
<proteinExistence type="predicted"/>
<dbReference type="AlphaFoldDB" id="A0A3G6J373"/>
<name>A0A3G6J373_9CORY</name>
<dbReference type="OrthoDB" id="3531406at2"/>
<dbReference type="Pfam" id="PF17249">
    <property type="entry name" value="DUF5318"/>
    <property type="match status" value="1"/>
</dbReference>
<protein>
    <submittedName>
        <fullName evidence="1">Uncharacterized protein</fullName>
    </submittedName>
</protein>
<reference evidence="1 2" key="1">
    <citation type="submission" date="2018-11" db="EMBL/GenBank/DDBJ databases">
        <authorList>
            <person name="Kleinhagauer T."/>
            <person name="Glaeser S.P."/>
            <person name="Spergser J."/>
            <person name="Ruckert C."/>
            <person name="Kaempfer P."/>
            <person name="Busse H.-J."/>
        </authorList>
    </citation>
    <scope>NUCLEOTIDE SEQUENCE [LARGE SCALE GENOMIC DNA]</scope>
    <source>
        <strain evidence="1 2">W8</strain>
    </source>
</reference>
<keyword evidence="2" id="KW-1185">Reference proteome</keyword>
<gene>
    <name evidence="1" type="ORF">CGERO_10515</name>
</gene>
<dbReference type="EMBL" id="CP033897">
    <property type="protein sequence ID" value="AZA12382.1"/>
    <property type="molecule type" value="Genomic_DNA"/>
</dbReference>